<feature type="compositionally biased region" description="Acidic residues" evidence="1">
    <location>
        <begin position="248"/>
        <end position="266"/>
    </location>
</feature>
<dbReference type="Proteomes" id="UP001397290">
    <property type="component" value="Unassembled WGS sequence"/>
</dbReference>
<gene>
    <name evidence="3" type="ORF">G3M48_006400</name>
</gene>
<feature type="region of interest" description="Disordered" evidence="1">
    <location>
        <begin position="220"/>
        <end position="288"/>
    </location>
</feature>
<accession>A0AAW0RQ85</accession>
<sequence length="316" mass="35234">MPQPAREFLPATRYPTTIECPHFNVDLIDNDCCFLSSIRPDRRLLPSRQPNLAKHFVQLEDTLDSMRAANANQASKKRKSSTSIANPVASKKPRPPPSDGLPPRPAHDSPLCAPHAPILQDLGAKYDVLPASVISSTPIRKRLEYITTHLLGGGAGGGGGGDGRKKPRVVLLHARAAEVCKMITVAEKCKRLLEEQGEAAWYQYNQLFDVPREDAERATRKREERKKKKRVVEETVLHVEEGEKKEGQEEEQEEEEEEEEDEDASDAFETMQSRFEKAVLPPAPDRTTKSLRIFLSTVAIPELKVKDGVTVQTSGK</sequence>
<protein>
    <recommendedName>
        <fullName evidence="2">DNA/RNA-binding protein Alba-like domain-containing protein</fullName>
    </recommendedName>
</protein>
<feature type="region of interest" description="Disordered" evidence="1">
    <location>
        <begin position="69"/>
        <end position="113"/>
    </location>
</feature>
<organism evidence="3 4">
    <name type="scientific">Beauveria asiatica</name>
    <dbReference type="NCBI Taxonomy" id="1069075"/>
    <lineage>
        <taxon>Eukaryota</taxon>
        <taxon>Fungi</taxon>
        <taxon>Dikarya</taxon>
        <taxon>Ascomycota</taxon>
        <taxon>Pezizomycotina</taxon>
        <taxon>Sordariomycetes</taxon>
        <taxon>Hypocreomycetidae</taxon>
        <taxon>Hypocreales</taxon>
        <taxon>Cordycipitaceae</taxon>
        <taxon>Beauveria</taxon>
    </lineage>
</organism>
<dbReference type="InterPro" id="IPR002775">
    <property type="entry name" value="DNA/RNA-bd_Alba-like"/>
</dbReference>
<evidence type="ECO:0000313" key="4">
    <source>
        <dbReference type="Proteomes" id="UP001397290"/>
    </source>
</evidence>
<feature type="domain" description="DNA/RNA-binding protein Alba-like" evidence="2">
    <location>
        <begin position="134"/>
        <end position="207"/>
    </location>
</feature>
<dbReference type="AlphaFoldDB" id="A0AAW0RQ85"/>
<name>A0AAW0RQ85_9HYPO</name>
<comment type="caution">
    <text evidence="3">The sequence shown here is derived from an EMBL/GenBank/DDBJ whole genome shotgun (WGS) entry which is preliminary data.</text>
</comment>
<keyword evidence="4" id="KW-1185">Reference proteome</keyword>
<evidence type="ECO:0000256" key="1">
    <source>
        <dbReference type="SAM" id="MobiDB-lite"/>
    </source>
</evidence>
<evidence type="ECO:0000313" key="3">
    <source>
        <dbReference type="EMBL" id="KAK8144036.1"/>
    </source>
</evidence>
<dbReference type="Pfam" id="PF01918">
    <property type="entry name" value="Alba"/>
    <property type="match status" value="1"/>
</dbReference>
<dbReference type="GO" id="GO:0003676">
    <property type="term" value="F:nucleic acid binding"/>
    <property type="evidence" value="ECO:0007669"/>
    <property type="project" value="InterPro"/>
</dbReference>
<proteinExistence type="predicted"/>
<dbReference type="EMBL" id="JAAHCF010000435">
    <property type="protein sequence ID" value="KAK8144036.1"/>
    <property type="molecule type" value="Genomic_DNA"/>
</dbReference>
<evidence type="ECO:0000259" key="2">
    <source>
        <dbReference type="Pfam" id="PF01918"/>
    </source>
</evidence>
<feature type="compositionally biased region" description="Pro residues" evidence="1">
    <location>
        <begin position="95"/>
        <end position="104"/>
    </location>
</feature>
<feature type="compositionally biased region" description="Basic and acidic residues" evidence="1">
    <location>
        <begin position="231"/>
        <end position="247"/>
    </location>
</feature>
<reference evidence="3 4" key="1">
    <citation type="submission" date="2020-02" db="EMBL/GenBank/DDBJ databases">
        <title>Comparative genomics of the hypocrealean fungal genus Beauvera.</title>
        <authorList>
            <person name="Showalter D.N."/>
            <person name="Bushley K.E."/>
            <person name="Rehner S.A."/>
        </authorList>
    </citation>
    <scope>NUCLEOTIDE SEQUENCE [LARGE SCALE GENOMIC DNA]</scope>
    <source>
        <strain evidence="3 4">ARSEF4384</strain>
    </source>
</reference>